<dbReference type="GO" id="GO:0004674">
    <property type="term" value="F:protein serine/threonine kinase activity"/>
    <property type="evidence" value="ECO:0007669"/>
    <property type="project" value="UniProtKB-KW"/>
</dbReference>
<dbReference type="PROSITE" id="PS00108">
    <property type="entry name" value="PROTEIN_KINASE_ST"/>
    <property type="match status" value="1"/>
</dbReference>
<feature type="domain" description="Protein kinase" evidence="8">
    <location>
        <begin position="57"/>
        <end position="327"/>
    </location>
</feature>
<dbReference type="EMBL" id="JACEFO010000592">
    <property type="protein sequence ID" value="KAF8762922.1"/>
    <property type="molecule type" value="Genomic_DNA"/>
</dbReference>
<dbReference type="FunFam" id="3.30.200.20:FF:000708">
    <property type="entry name" value="Protein kinase superfamily protein"/>
    <property type="match status" value="1"/>
</dbReference>
<dbReference type="Gene3D" id="1.10.510.10">
    <property type="entry name" value="Transferase(Phosphotransferase) domain 1"/>
    <property type="match status" value="2"/>
</dbReference>
<gene>
    <name evidence="9" type="ORF">HU200_008768</name>
</gene>
<keyword evidence="1 7" id="KW-0723">Serine/threonine-protein kinase</keyword>
<dbReference type="SMART" id="SM00220">
    <property type="entry name" value="S_TKc"/>
    <property type="match status" value="1"/>
</dbReference>
<organism evidence="9 10">
    <name type="scientific">Digitaria exilis</name>
    <dbReference type="NCBI Taxonomy" id="1010633"/>
    <lineage>
        <taxon>Eukaryota</taxon>
        <taxon>Viridiplantae</taxon>
        <taxon>Streptophyta</taxon>
        <taxon>Embryophyta</taxon>
        <taxon>Tracheophyta</taxon>
        <taxon>Spermatophyta</taxon>
        <taxon>Magnoliopsida</taxon>
        <taxon>Liliopsida</taxon>
        <taxon>Poales</taxon>
        <taxon>Poaceae</taxon>
        <taxon>PACMAD clade</taxon>
        <taxon>Panicoideae</taxon>
        <taxon>Panicodae</taxon>
        <taxon>Paniceae</taxon>
        <taxon>Anthephorinae</taxon>
        <taxon>Digitaria</taxon>
    </lineage>
</organism>
<comment type="similarity">
    <text evidence="7">Belongs to the protein kinase superfamily.</text>
</comment>
<evidence type="ECO:0000256" key="7">
    <source>
        <dbReference type="RuleBase" id="RU000304"/>
    </source>
</evidence>
<dbReference type="GO" id="GO:0007166">
    <property type="term" value="P:cell surface receptor signaling pathway"/>
    <property type="evidence" value="ECO:0007669"/>
    <property type="project" value="InterPro"/>
</dbReference>
<dbReference type="Proteomes" id="UP000636709">
    <property type="component" value="Unassembled WGS sequence"/>
</dbReference>
<accession>A0A835FLX2</accession>
<evidence type="ECO:0000256" key="4">
    <source>
        <dbReference type="ARBA" id="ARBA00022777"/>
    </source>
</evidence>
<dbReference type="GO" id="GO:0005524">
    <property type="term" value="F:ATP binding"/>
    <property type="evidence" value="ECO:0007669"/>
    <property type="project" value="UniProtKB-UniRule"/>
</dbReference>
<dbReference type="InterPro" id="IPR045274">
    <property type="entry name" value="WAK-like"/>
</dbReference>
<feature type="binding site" evidence="6">
    <location>
        <position position="86"/>
    </location>
    <ligand>
        <name>ATP</name>
        <dbReference type="ChEBI" id="CHEBI:30616"/>
    </ligand>
</feature>
<keyword evidence="10" id="KW-1185">Reference proteome</keyword>
<evidence type="ECO:0000313" key="9">
    <source>
        <dbReference type="EMBL" id="KAF8762922.1"/>
    </source>
</evidence>
<dbReference type="InterPro" id="IPR000719">
    <property type="entry name" value="Prot_kinase_dom"/>
</dbReference>
<name>A0A835FLX2_9POAL</name>
<protein>
    <recommendedName>
        <fullName evidence="8">Protein kinase domain-containing protein</fullName>
    </recommendedName>
</protein>
<evidence type="ECO:0000259" key="8">
    <source>
        <dbReference type="PROSITE" id="PS50011"/>
    </source>
</evidence>
<dbReference type="InterPro" id="IPR017441">
    <property type="entry name" value="Protein_kinase_ATP_BS"/>
</dbReference>
<dbReference type="InterPro" id="IPR008271">
    <property type="entry name" value="Ser/Thr_kinase_AS"/>
</dbReference>
<dbReference type="Pfam" id="PF07714">
    <property type="entry name" value="PK_Tyr_Ser-Thr"/>
    <property type="match status" value="1"/>
</dbReference>
<dbReference type="GO" id="GO:0005886">
    <property type="term" value="C:plasma membrane"/>
    <property type="evidence" value="ECO:0007669"/>
    <property type="project" value="TreeGrafter"/>
</dbReference>
<dbReference type="PROSITE" id="PS50011">
    <property type="entry name" value="PROTEIN_KINASE_DOM"/>
    <property type="match status" value="1"/>
</dbReference>
<dbReference type="SUPFAM" id="SSF56112">
    <property type="entry name" value="Protein kinase-like (PK-like)"/>
    <property type="match status" value="1"/>
</dbReference>
<dbReference type="InterPro" id="IPR011009">
    <property type="entry name" value="Kinase-like_dom_sf"/>
</dbReference>
<dbReference type="PANTHER" id="PTHR27005">
    <property type="entry name" value="WALL-ASSOCIATED RECEPTOR KINASE-LIKE 21"/>
    <property type="match status" value="1"/>
</dbReference>
<evidence type="ECO:0000256" key="2">
    <source>
        <dbReference type="ARBA" id="ARBA00022679"/>
    </source>
</evidence>
<dbReference type="InterPro" id="IPR001245">
    <property type="entry name" value="Ser-Thr/Tyr_kinase_cat_dom"/>
</dbReference>
<keyword evidence="4" id="KW-0418">Kinase</keyword>
<evidence type="ECO:0000313" key="10">
    <source>
        <dbReference type="Proteomes" id="UP000636709"/>
    </source>
</evidence>
<dbReference type="AlphaFoldDB" id="A0A835FLX2"/>
<dbReference type="PROSITE" id="PS00107">
    <property type="entry name" value="PROTEIN_KINASE_ATP"/>
    <property type="match status" value="1"/>
</dbReference>
<keyword evidence="2" id="KW-0808">Transferase</keyword>
<evidence type="ECO:0000256" key="1">
    <source>
        <dbReference type="ARBA" id="ARBA00022527"/>
    </source>
</evidence>
<evidence type="ECO:0000256" key="3">
    <source>
        <dbReference type="ARBA" id="ARBA00022741"/>
    </source>
</evidence>
<dbReference type="PANTHER" id="PTHR27005:SF59">
    <property type="entry name" value="OS12G0615300 PROTEIN"/>
    <property type="match status" value="1"/>
</dbReference>
<dbReference type="Gene3D" id="3.30.200.20">
    <property type="entry name" value="Phosphorylase Kinase, domain 1"/>
    <property type="match status" value="1"/>
</dbReference>
<evidence type="ECO:0000256" key="6">
    <source>
        <dbReference type="PROSITE-ProRule" id="PRU10141"/>
    </source>
</evidence>
<comment type="caution">
    <text evidence="9">The sequence shown here is derived from an EMBL/GenBank/DDBJ whole genome shotgun (WGS) entry which is preliminary data.</text>
</comment>
<sequence length="327" mass="37428">MACLYIIRLQRERHLLEKEEYFRQNGGLKLYEAMRARKVHTIHILTEKEIKRVTDNYNQDRVLGCGGHGMVYRGTLDDHKEVAIKKSKVINDDCREEFVNEIIILSQINHRNIVRLLGCCLDVDVPMLVYEFVSNGTLSEFLHDADRSSEIPLDLRLKIATQSAEALAYLHSSISCTILHGDVKSDNILLDDQHNAKIADFGASAQKSMDESEFIMLVQAHMFLLMFRQNKHRAMMDFEIIDEAVMEMLEKLAQLAAQCLCPSGDDRPTRKEVVERLQMLRRLHKDATTDYEDSNYAHSNHGGSSSLTAPLDDMTYSSMETSMMIQV</sequence>
<proteinExistence type="inferred from homology"/>
<reference evidence="9" key="1">
    <citation type="submission" date="2020-07" db="EMBL/GenBank/DDBJ databases">
        <title>Genome sequence and genetic diversity analysis of an under-domesticated orphan crop, white fonio (Digitaria exilis).</title>
        <authorList>
            <person name="Bennetzen J.L."/>
            <person name="Chen S."/>
            <person name="Ma X."/>
            <person name="Wang X."/>
            <person name="Yssel A.E.J."/>
            <person name="Chaluvadi S.R."/>
            <person name="Johnson M."/>
            <person name="Gangashetty P."/>
            <person name="Hamidou F."/>
            <person name="Sanogo M.D."/>
            <person name="Zwaenepoel A."/>
            <person name="Wallace J."/>
            <person name="Van De Peer Y."/>
            <person name="Van Deynze A."/>
        </authorList>
    </citation>
    <scope>NUCLEOTIDE SEQUENCE</scope>
    <source>
        <tissue evidence="9">Leaves</tissue>
    </source>
</reference>
<keyword evidence="5 6" id="KW-0067">ATP-binding</keyword>
<dbReference type="OrthoDB" id="4062651at2759"/>
<keyword evidence="3 6" id="KW-0547">Nucleotide-binding</keyword>
<evidence type="ECO:0000256" key="5">
    <source>
        <dbReference type="ARBA" id="ARBA00022840"/>
    </source>
</evidence>